<dbReference type="GO" id="GO:0000287">
    <property type="term" value="F:magnesium ion binding"/>
    <property type="evidence" value="ECO:0007669"/>
    <property type="project" value="InterPro"/>
</dbReference>
<dbReference type="RefSeq" id="YP_009010176.1">
    <property type="nucleotide sequence ID" value="NC_023610.1"/>
</dbReference>
<dbReference type="Proteomes" id="UP000204235">
    <property type="component" value="Segment"/>
</dbReference>
<dbReference type="CDD" id="cd07557">
    <property type="entry name" value="trimeric_dUTPase"/>
    <property type="match status" value="1"/>
</dbReference>
<evidence type="ECO:0000313" key="7">
    <source>
        <dbReference type="Proteomes" id="UP000204235"/>
    </source>
</evidence>
<dbReference type="NCBIfam" id="NF001862">
    <property type="entry name" value="PRK00601.1"/>
    <property type="match status" value="1"/>
</dbReference>
<organism evidence="6 7">
    <name type="scientific">Erwinia phage PhiEaH1</name>
    <dbReference type="NCBI Taxonomy" id="1401669"/>
    <lineage>
        <taxon>Viruses</taxon>
        <taxon>Duplodnaviria</taxon>
        <taxon>Heunggongvirae</taxon>
        <taxon>Uroviricota</taxon>
        <taxon>Caudoviricetes</taxon>
        <taxon>Chimalliviridae</taxon>
        <taxon>Iapetusvirus</taxon>
        <taxon>Iapetusvirus EaH1</taxon>
    </lineage>
</organism>
<keyword evidence="7" id="KW-1185">Reference proteome</keyword>
<dbReference type="EC" id="3.6.1.23" evidence="2"/>
<evidence type="ECO:0000256" key="3">
    <source>
        <dbReference type="ARBA" id="ARBA00022801"/>
    </source>
</evidence>
<feature type="domain" description="dUTPase-like" evidence="5">
    <location>
        <begin position="240"/>
        <end position="372"/>
    </location>
</feature>
<evidence type="ECO:0000256" key="2">
    <source>
        <dbReference type="ARBA" id="ARBA00012379"/>
    </source>
</evidence>
<name>W8CZY0_9CAUD</name>
<dbReference type="InterPro" id="IPR036157">
    <property type="entry name" value="dUTPase-like_sf"/>
</dbReference>
<comment type="similarity">
    <text evidence="1">Belongs to the dUTPase family.</text>
</comment>
<proteinExistence type="inferred from homology"/>
<evidence type="ECO:0000256" key="1">
    <source>
        <dbReference type="ARBA" id="ARBA00006581"/>
    </source>
</evidence>
<dbReference type="EMBL" id="KF623294">
    <property type="protein sequence ID" value="AGX01845.1"/>
    <property type="molecule type" value="Genomic_DNA"/>
</dbReference>
<protein>
    <recommendedName>
        <fullName evidence="2">dUTP diphosphatase</fullName>
        <ecNumber evidence="2">3.6.1.23</ecNumber>
    </recommendedName>
</protein>
<dbReference type="Gene3D" id="2.70.40.10">
    <property type="match status" value="1"/>
</dbReference>
<dbReference type="Pfam" id="PF00692">
    <property type="entry name" value="dUTPase"/>
    <property type="match status" value="1"/>
</dbReference>
<dbReference type="KEGG" id="vg:18501019"/>
<evidence type="ECO:0000259" key="5">
    <source>
        <dbReference type="Pfam" id="PF00692"/>
    </source>
</evidence>
<dbReference type="GeneID" id="18501019"/>
<keyword evidence="3 6" id="KW-0378">Hydrolase</keyword>
<sequence length="549" mass="60908">MSQKTPDTLTAEIMACCPVTNPDTRPMYFTAEEKKKFTTFVQEHFSGTSITPGVTFEDEGNNLIKVVTVLLTEDRTDPIGANFSPVVIHHWLAAQEKNGEDENEQTRKLAGAFLSDFSRAHETYPVADVPYALTQDEMERFYNHMVTFFEAGGRRAEVDFQTGPDGLESATVLKVTVNVFDSQKQPLPLVLSAAYVRAWLNEQLLGDVVNSQSARNVERNCISVEVKVLDQELYWGKEFAPRGSEDAAGIDLMAAVTEEVLLEPGETKLIPTGLAFFLKNPNYVGLIHPRSGLGHKHGIVLGNLTGVIDADYNGQLMVSLWNRNTQGPAFKISRGDRIAQYLIQPVVMGLFKQVDEFSTETERGAGGFGSSGAGQEVMRGTMVTDGKSVHVHSEKPLVTSLAQIKADTDIAPLPLAQTPTFGERMNEARPRVFKKEGVFTKEEMAANMDTIMANLQVAIDLHNGMNFVAEELREDQLESVIKWALEFIDGSGGDSSLLKIVVERTQDWNHEAGQLFNRRANMNLFYTDTKFVRITHPACTFILKTYVSQ</sequence>
<dbReference type="NCBIfam" id="TIGR00576">
    <property type="entry name" value="dut"/>
    <property type="match status" value="1"/>
</dbReference>
<dbReference type="GO" id="GO:0006226">
    <property type="term" value="P:dUMP biosynthetic process"/>
    <property type="evidence" value="ECO:0007669"/>
    <property type="project" value="InterPro"/>
</dbReference>
<dbReference type="GO" id="GO:0046081">
    <property type="term" value="P:dUTP catabolic process"/>
    <property type="evidence" value="ECO:0007669"/>
    <property type="project" value="InterPro"/>
</dbReference>
<reference evidence="6 7" key="1">
    <citation type="journal article" date="2014" name="FEMS Microbiol. Lett.">
        <title>The genome of the Erwinia amylovora phage PhiEaH1 reveals greater diversity and broadens the applicability of phages for the treatment of fire blight.</title>
        <authorList>
            <person name="Meczker K."/>
            <person name="Domotor D."/>
            <person name="Vass J."/>
            <person name="Rakhely G."/>
            <person name="Schneider G."/>
            <person name="Kovacs T."/>
        </authorList>
    </citation>
    <scope>NUCLEOTIDE SEQUENCE [LARGE SCALE GENOMIC DNA]</scope>
</reference>
<dbReference type="HAMAP" id="MF_00116">
    <property type="entry name" value="dUTPase_bact"/>
    <property type="match status" value="1"/>
</dbReference>
<accession>W8CZY0</accession>
<dbReference type="PANTHER" id="PTHR11241:SF0">
    <property type="entry name" value="DEOXYURIDINE 5'-TRIPHOSPHATE NUCLEOTIDOHYDROLASE"/>
    <property type="match status" value="1"/>
</dbReference>
<dbReference type="GO" id="GO:0004170">
    <property type="term" value="F:dUTP diphosphatase activity"/>
    <property type="evidence" value="ECO:0007669"/>
    <property type="project" value="UniProtKB-EC"/>
</dbReference>
<dbReference type="InterPro" id="IPR008181">
    <property type="entry name" value="dUTPase"/>
</dbReference>
<dbReference type="InterPro" id="IPR033704">
    <property type="entry name" value="dUTPase_trimeric"/>
</dbReference>
<dbReference type="OrthoDB" id="12539at10239"/>
<dbReference type="SUPFAM" id="SSF51283">
    <property type="entry name" value="dUTPase-like"/>
    <property type="match status" value="1"/>
</dbReference>
<evidence type="ECO:0000313" key="6">
    <source>
        <dbReference type="EMBL" id="AGX01845.1"/>
    </source>
</evidence>
<dbReference type="PANTHER" id="PTHR11241">
    <property type="entry name" value="DEOXYURIDINE 5'-TRIPHOSPHATE NUCLEOTIDOHYDROLASE"/>
    <property type="match status" value="1"/>
</dbReference>
<keyword evidence="4" id="KW-0546">Nucleotide metabolism</keyword>
<dbReference type="InterPro" id="IPR029054">
    <property type="entry name" value="dUTPase-like"/>
</dbReference>
<gene>
    <name evidence="6" type="primary">dut</name>
</gene>
<evidence type="ECO:0000256" key="4">
    <source>
        <dbReference type="ARBA" id="ARBA00023080"/>
    </source>
</evidence>